<gene>
    <name evidence="1" type="ORF">F0254_19210</name>
</gene>
<sequence length="187" mass="21330">MSSKVKVKVNQDIFDALNRCHSNEFSIIDIRNMIQKASDQYENNSVARLFVARSLERLESKGLLESTGKGRKKKFSKTATFASVRFDAVPKRERSNTKKTCLISCQLTEARFQLEAERQDIETELTVTLAEIEEYQSLMSRYSSLKNLIYPTYQEATKRSAKLMAQLNVWTNAVALIAQNQEGKSTC</sequence>
<dbReference type="EMBL" id="VTYF01000012">
    <property type="protein sequence ID" value="NOI10965.1"/>
    <property type="molecule type" value="Genomic_DNA"/>
</dbReference>
<reference evidence="1 2" key="1">
    <citation type="submission" date="2019-09" db="EMBL/GenBank/DDBJ databases">
        <title>Draft genome sequencing and comparative genomics of hatchery-associated Vibrios.</title>
        <authorList>
            <person name="Kehlet-Delgado H."/>
            <person name="Mueller R.S."/>
        </authorList>
    </citation>
    <scope>NUCLEOTIDE SEQUENCE [LARGE SCALE GENOMIC DNA]</scope>
    <source>
        <strain evidence="1 2">081416A</strain>
    </source>
</reference>
<organism evidence="1 2">
    <name type="scientific">Vibrio alginolyticus</name>
    <dbReference type="NCBI Taxonomy" id="663"/>
    <lineage>
        <taxon>Bacteria</taxon>
        <taxon>Pseudomonadati</taxon>
        <taxon>Pseudomonadota</taxon>
        <taxon>Gammaproteobacteria</taxon>
        <taxon>Vibrionales</taxon>
        <taxon>Vibrionaceae</taxon>
        <taxon>Vibrio</taxon>
    </lineage>
</organism>
<evidence type="ECO:0000313" key="1">
    <source>
        <dbReference type="EMBL" id="NOI10965.1"/>
    </source>
</evidence>
<name>A0A7Y4B5C9_VIBAL</name>
<dbReference type="AlphaFoldDB" id="A0A7Y4B5C9"/>
<evidence type="ECO:0000313" key="2">
    <source>
        <dbReference type="Proteomes" id="UP000532247"/>
    </source>
</evidence>
<comment type="caution">
    <text evidence="1">The sequence shown here is derived from an EMBL/GenBank/DDBJ whole genome shotgun (WGS) entry which is preliminary data.</text>
</comment>
<dbReference type="Proteomes" id="UP000532247">
    <property type="component" value="Unassembled WGS sequence"/>
</dbReference>
<dbReference type="RefSeq" id="WP_171346101.1">
    <property type="nucleotide sequence ID" value="NZ_VTYF01000012.1"/>
</dbReference>
<evidence type="ECO:0008006" key="3">
    <source>
        <dbReference type="Google" id="ProtNLM"/>
    </source>
</evidence>
<accession>A0A7Y4B5C9</accession>
<proteinExistence type="predicted"/>
<protein>
    <recommendedName>
        <fullName evidence="3">Transcriptional regulator VspR</fullName>
    </recommendedName>
</protein>